<evidence type="ECO:0000256" key="1">
    <source>
        <dbReference type="SAM" id="MobiDB-lite"/>
    </source>
</evidence>
<name>A0A1B2IDR5_9CAUD</name>
<dbReference type="Proteomes" id="UP000202923">
    <property type="component" value="Genome"/>
</dbReference>
<dbReference type="EMBL" id="KX397369">
    <property type="protein sequence ID" value="ANZ49420.1"/>
    <property type="molecule type" value="Genomic_DNA"/>
</dbReference>
<dbReference type="GeneID" id="29061912"/>
<evidence type="ECO:0000313" key="2">
    <source>
        <dbReference type="EMBL" id="ANZ49420.1"/>
    </source>
</evidence>
<gene>
    <name evidence="2" type="ORF">KWAN_68</name>
</gene>
<accession>A0A1B2IDR5</accession>
<evidence type="ECO:0000313" key="3">
    <source>
        <dbReference type="Proteomes" id="UP000202923"/>
    </source>
</evidence>
<dbReference type="RefSeq" id="YP_009278673.1">
    <property type="nucleotide sequence ID" value="NC_031010.1"/>
</dbReference>
<dbReference type="Pfam" id="PF12699">
    <property type="entry name" value="phiKZ_IP"/>
    <property type="match status" value="1"/>
</dbReference>
<organism evidence="2 3">
    <name type="scientific">Erwinia phage vB_EamM_Kwan</name>
    <dbReference type="NCBI Taxonomy" id="1883374"/>
    <lineage>
        <taxon>Viruses</taxon>
        <taxon>Duplodnaviria</taxon>
        <taxon>Heunggongvirae</taxon>
        <taxon>Uroviricota</taxon>
        <taxon>Caudoviricetes</taxon>
        <taxon>Chimalliviridae</taxon>
        <taxon>Wellingtonvirus</taxon>
        <taxon>Wellingtonvirus wellington</taxon>
    </lineage>
</organism>
<feature type="compositionally biased region" description="Acidic residues" evidence="1">
    <location>
        <begin position="75"/>
        <end position="95"/>
    </location>
</feature>
<sequence length="423" mass="45505">MNFIQQKLARESIEGTGTVVPDGLELPAESVEGILADLAHDDRVIDSNDADAAVLAADADETDAQLDDVDAAVDAADPDSETPADEKMEAEEDMPDSAAEALDVAQESIRRRWGLDARQSVARESYGSSNRRQVARESLWTDIKGFLQRILEWLQEQGRKLKDRWLKFSNVGKSIQGRAAKYEAQIRALGKQNKDTISGPFVKQLSINGKFIGNDSAKLNEQLAVCTGLVDLLAEVTGVGEEMVSALEGAGNPETATTANAKKLITMIRTRVDGEEEMLGGNKMVIKTEGEGDDTTATLSYVASEAEGEASVPTPNAGQLASANTFYKKVGVELEKQVQNYRKVDAARSKFESELQKLVKRVDGVKIDEKPGLARAVRVIRRGVTGINATVSSSERAIAMIQKNLTAGLNGYIASGIAAHAKG</sequence>
<feature type="region of interest" description="Disordered" evidence="1">
    <location>
        <begin position="75"/>
        <end position="97"/>
    </location>
</feature>
<proteinExistence type="predicted"/>
<dbReference type="OrthoDB" id="8890at10239"/>
<protein>
    <submittedName>
        <fullName evidence="2">Uncharacterized protein</fullName>
    </submittedName>
</protein>
<reference evidence="2 3" key="1">
    <citation type="submission" date="2016-06" db="EMBL/GenBank/DDBJ databases">
        <authorList>
            <person name="Kjaerup R.B."/>
            <person name="Dalgaard T.S."/>
            <person name="Juul-Madsen H.R."/>
        </authorList>
    </citation>
    <scope>NUCLEOTIDE SEQUENCE [LARGE SCALE GENOMIC DNA]</scope>
</reference>
<dbReference type="InterPro" id="IPR024413">
    <property type="entry name" value="Phage_phiKZ_Orf92_int-head"/>
</dbReference>
<dbReference type="KEGG" id="vg:29061912"/>